<dbReference type="PROSITE" id="PS00957">
    <property type="entry name" value="NAD_G3PDH"/>
    <property type="match status" value="1"/>
</dbReference>
<dbReference type="UniPathway" id="UPA00940"/>
<comment type="similarity">
    <text evidence="1 13 17">Belongs to the NAD-dependent glycerol-3-phosphate dehydrogenase family.</text>
</comment>
<evidence type="ECO:0000259" key="19">
    <source>
        <dbReference type="Pfam" id="PF07479"/>
    </source>
</evidence>
<dbReference type="HAMAP" id="MF_00394">
    <property type="entry name" value="NAD_Glyc3P_dehydrog"/>
    <property type="match status" value="1"/>
</dbReference>
<evidence type="ECO:0000256" key="17">
    <source>
        <dbReference type="RuleBase" id="RU000437"/>
    </source>
</evidence>
<evidence type="ECO:0000313" key="20">
    <source>
        <dbReference type="EMBL" id="SDB18521.1"/>
    </source>
</evidence>
<evidence type="ECO:0000313" key="21">
    <source>
        <dbReference type="Proteomes" id="UP000198771"/>
    </source>
</evidence>
<protein>
    <recommendedName>
        <fullName evidence="11 13">Glycerol-3-phosphate dehydrogenase [NAD(P)+]</fullName>
        <ecNumber evidence="10 13">1.1.1.94</ecNumber>
    </recommendedName>
    <alternativeName>
        <fullName evidence="13">NAD(P)(+)-dependent glycerol-3-phosphate dehydrogenase</fullName>
    </alternativeName>
    <alternativeName>
        <fullName evidence="12 13">NAD(P)H-dependent dihydroxyacetone-phosphate reductase</fullName>
    </alternativeName>
</protein>
<feature type="binding site" evidence="13">
    <location>
        <position position="254"/>
    </location>
    <ligand>
        <name>NADPH</name>
        <dbReference type="ChEBI" id="CHEBI:57783"/>
    </ligand>
</feature>
<evidence type="ECO:0000256" key="8">
    <source>
        <dbReference type="ARBA" id="ARBA00023264"/>
    </source>
</evidence>
<dbReference type="NCBIfam" id="NF000940">
    <property type="entry name" value="PRK00094.1-2"/>
    <property type="match status" value="1"/>
</dbReference>
<organism evidence="20 21">
    <name type="scientific">Desulfonatronum thiosulfatophilum</name>
    <dbReference type="NCBI Taxonomy" id="617002"/>
    <lineage>
        <taxon>Bacteria</taxon>
        <taxon>Pseudomonadati</taxon>
        <taxon>Thermodesulfobacteriota</taxon>
        <taxon>Desulfovibrionia</taxon>
        <taxon>Desulfovibrionales</taxon>
        <taxon>Desulfonatronaceae</taxon>
        <taxon>Desulfonatronum</taxon>
    </lineage>
</organism>
<sequence length="331" mass="35728">MQTAIFGGGSWGTTLANLLARKNGSARLWVREKELASLIRTKGCNPWYLPELELSPNLFVSDDLAQVTENAEYFLFVVPSQFYGGVLKTVREHLPKKPVIISGSKGITLDTLQTMSEVTEDTLIGLKPVFAMLSGPSFAKEVSKGMPTAVTLGCKDKTAARAIQDLLSTDTFRVYTNKDVRGVELGGAFKNIIAIASGISDGLGFGTNARAALITRGLAEMSRLGVAMGAQAQTFMGLSGMGDLVLTCTGDLSRNRQVGLKLAEGHKLLDILGQMKMVAEGVKTTESVHALGSKHKVELPITEQVYQVLYEGKDPLTAVHELMHRELKSEQ</sequence>
<dbReference type="GO" id="GO:0006650">
    <property type="term" value="P:glycerophospholipid metabolic process"/>
    <property type="evidence" value="ECO:0007669"/>
    <property type="project" value="UniProtKB-UniRule"/>
</dbReference>
<comment type="pathway">
    <text evidence="13">Membrane lipid metabolism; glycerophospholipid metabolism.</text>
</comment>
<proteinExistence type="inferred from homology"/>
<feature type="binding site" evidence="16">
    <location>
        <position position="254"/>
    </location>
    <ligand>
        <name>NAD(+)</name>
        <dbReference type="ChEBI" id="CHEBI:57540"/>
    </ligand>
</feature>
<keyword evidence="2 13" id="KW-0444">Lipid biosynthesis</keyword>
<reference evidence="20 21" key="1">
    <citation type="submission" date="2016-10" db="EMBL/GenBank/DDBJ databases">
        <authorList>
            <person name="de Groot N.N."/>
        </authorList>
    </citation>
    <scope>NUCLEOTIDE SEQUENCE [LARGE SCALE GENOMIC DNA]</scope>
    <source>
        <strain evidence="20 21">ASO4-2</strain>
    </source>
</reference>
<evidence type="ECO:0000256" key="4">
    <source>
        <dbReference type="ARBA" id="ARBA00023002"/>
    </source>
</evidence>
<evidence type="ECO:0000256" key="7">
    <source>
        <dbReference type="ARBA" id="ARBA00023209"/>
    </source>
</evidence>
<evidence type="ECO:0000259" key="18">
    <source>
        <dbReference type="Pfam" id="PF01210"/>
    </source>
</evidence>
<feature type="binding site" evidence="16">
    <location>
        <position position="139"/>
    </location>
    <ligand>
        <name>NAD(+)</name>
        <dbReference type="ChEBI" id="CHEBI:57540"/>
    </ligand>
</feature>
<dbReference type="EC" id="1.1.1.94" evidence="10 13"/>
<evidence type="ECO:0000256" key="12">
    <source>
        <dbReference type="ARBA" id="ARBA00080511"/>
    </source>
</evidence>
<keyword evidence="7 13" id="KW-0594">Phospholipid biosynthesis</keyword>
<feature type="binding site" evidence="16">
    <location>
        <position position="82"/>
    </location>
    <ligand>
        <name>NAD(+)</name>
        <dbReference type="ChEBI" id="CHEBI:57540"/>
    </ligand>
</feature>
<evidence type="ECO:0000256" key="1">
    <source>
        <dbReference type="ARBA" id="ARBA00011009"/>
    </source>
</evidence>
<evidence type="ECO:0000256" key="3">
    <source>
        <dbReference type="ARBA" id="ARBA00022857"/>
    </source>
</evidence>
<comment type="catalytic activity">
    <reaction evidence="9">
        <text>sn-glycerol 3-phosphate + NADP(+) = dihydroxyacetone phosphate + NADPH + H(+)</text>
        <dbReference type="Rhea" id="RHEA:11096"/>
        <dbReference type="ChEBI" id="CHEBI:15378"/>
        <dbReference type="ChEBI" id="CHEBI:57597"/>
        <dbReference type="ChEBI" id="CHEBI:57642"/>
        <dbReference type="ChEBI" id="CHEBI:57783"/>
        <dbReference type="ChEBI" id="CHEBI:58349"/>
        <dbReference type="EC" id="1.1.1.94"/>
    </reaction>
    <physiologicalReaction direction="right-to-left" evidence="9">
        <dbReference type="Rhea" id="RHEA:11098"/>
    </physiologicalReaction>
</comment>
<feature type="binding site" evidence="13">
    <location>
        <position position="278"/>
    </location>
    <ligand>
        <name>NADPH</name>
        <dbReference type="ChEBI" id="CHEBI:57783"/>
    </ligand>
</feature>
<evidence type="ECO:0000256" key="16">
    <source>
        <dbReference type="PIRSR" id="PIRSR000114-3"/>
    </source>
</evidence>
<dbReference type="PANTHER" id="PTHR11728">
    <property type="entry name" value="GLYCEROL-3-PHOSPHATE DEHYDROGENASE"/>
    <property type="match status" value="1"/>
</dbReference>
<keyword evidence="3 13" id="KW-0521">NADP</keyword>
<feature type="binding site" evidence="13">
    <location>
        <position position="135"/>
    </location>
    <ligand>
        <name>sn-glycerol 3-phosphate</name>
        <dbReference type="ChEBI" id="CHEBI:57597"/>
    </ligand>
</feature>
<dbReference type="GO" id="GO:0141153">
    <property type="term" value="F:glycerol-3-phosphate dehydrogenase (NADP+) activity"/>
    <property type="evidence" value="ECO:0007669"/>
    <property type="project" value="RHEA"/>
</dbReference>
<accession>A0A1G6BD15</accession>
<dbReference type="Pfam" id="PF07479">
    <property type="entry name" value="NAD_Gly3P_dh_C"/>
    <property type="match status" value="1"/>
</dbReference>
<feature type="domain" description="Glycerol-3-phosphate dehydrogenase NAD-dependent N-terminal" evidence="18">
    <location>
        <begin position="4"/>
        <end position="159"/>
    </location>
</feature>
<feature type="binding site" evidence="15">
    <location>
        <position position="105"/>
    </location>
    <ligand>
        <name>substrate</name>
    </ligand>
</feature>
<dbReference type="InterPro" id="IPR008927">
    <property type="entry name" value="6-PGluconate_DH-like_C_sf"/>
</dbReference>
<feature type="binding site" evidence="13">
    <location>
        <position position="105"/>
    </location>
    <ligand>
        <name>sn-glycerol 3-phosphate</name>
        <dbReference type="ChEBI" id="CHEBI:57597"/>
    </ligand>
</feature>
<feature type="binding site" evidence="13">
    <location>
        <position position="280"/>
    </location>
    <ligand>
        <name>NADPH</name>
        <dbReference type="ChEBI" id="CHEBI:57783"/>
    </ligand>
</feature>
<comment type="caution">
    <text evidence="13">Lacks conserved residue(s) required for the propagation of feature annotation.</text>
</comment>
<keyword evidence="13" id="KW-0547">Nucleotide-binding</keyword>
<feature type="binding site" evidence="13">
    <location>
        <position position="253"/>
    </location>
    <ligand>
        <name>sn-glycerol 3-phosphate</name>
        <dbReference type="ChEBI" id="CHEBI:57597"/>
    </ligand>
</feature>
<feature type="binding site" evidence="13">
    <location>
        <position position="254"/>
    </location>
    <ligand>
        <name>sn-glycerol 3-phosphate</name>
        <dbReference type="ChEBI" id="CHEBI:57597"/>
    </ligand>
</feature>
<keyword evidence="13" id="KW-0963">Cytoplasm</keyword>
<feature type="binding site" evidence="13">
    <location>
        <position position="243"/>
    </location>
    <ligand>
        <name>sn-glycerol 3-phosphate</name>
        <dbReference type="ChEBI" id="CHEBI:57597"/>
    </ligand>
</feature>
<dbReference type="NCBIfam" id="NF000942">
    <property type="entry name" value="PRK00094.1-4"/>
    <property type="match status" value="1"/>
</dbReference>
<dbReference type="Pfam" id="PF01210">
    <property type="entry name" value="NAD_Gly3P_dh_N"/>
    <property type="match status" value="1"/>
</dbReference>
<keyword evidence="4 13" id="KW-0560">Oxidoreductase</keyword>
<dbReference type="GO" id="GO:0141152">
    <property type="term" value="F:glycerol-3-phosphate dehydrogenase (NAD+) activity"/>
    <property type="evidence" value="ECO:0007669"/>
    <property type="project" value="RHEA"/>
</dbReference>
<dbReference type="OrthoDB" id="9812273at2"/>
<dbReference type="GO" id="GO:0005975">
    <property type="term" value="P:carbohydrate metabolic process"/>
    <property type="evidence" value="ECO:0007669"/>
    <property type="project" value="InterPro"/>
</dbReference>
<dbReference type="FunFam" id="1.10.1040.10:FF:000001">
    <property type="entry name" value="Glycerol-3-phosphate dehydrogenase [NAD(P)+]"/>
    <property type="match status" value="1"/>
</dbReference>
<feature type="binding site" evidence="13">
    <location>
        <position position="48"/>
    </location>
    <ligand>
        <name>NADPH</name>
        <dbReference type="ChEBI" id="CHEBI:57783"/>
    </ligand>
</feature>
<dbReference type="PANTHER" id="PTHR11728:SF1">
    <property type="entry name" value="GLYCEROL-3-PHOSPHATE DEHYDROGENASE [NAD(+)] 2, CHLOROPLASTIC"/>
    <property type="match status" value="1"/>
</dbReference>
<dbReference type="InterPro" id="IPR013328">
    <property type="entry name" value="6PGD_dom2"/>
</dbReference>
<gene>
    <name evidence="13" type="primary">gpsA</name>
    <name evidence="20" type="ORF">SAMN05660653_00911</name>
</gene>
<dbReference type="InterPro" id="IPR011128">
    <property type="entry name" value="G3P_DH_NAD-dep_N"/>
</dbReference>
<dbReference type="PRINTS" id="PR00077">
    <property type="entry name" value="GPDHDRGNASE"/>
</dbReference>
<feature type="binding site" evidence="16">
    <location>
        <begin position="7"/>
        <end position="12"/>
    </location>
    <ligand>
        <name>NAD(+)</name>
        <dbReference type="ChEBI" id="CHEBI:57540"/>
    </ligand>
</feature>
<evidence type="ECO:0000256" key="6">
    <source>
        <dbReference type="ARBA" id="ARBA00023098"/>
    </source>
</evidence>
<feature type="binding site" evidence="13">
    <location>
        <position position="190"/>
    </location>
    <ligand>
        <name>sn-glycerol 3-phosphate</name>
        <dbReference type="ChEBI" id="CHEBI:57597"/>
    </ligand>
</feature>
<feature type="binding site" evidence="13">
    <location>
        <position position="137"/>
    </location>
    <ligand>
        <name>sn-glycerol 3-phosphate</name>
        <dbReference type="ChEBI" id="CHEBI:57597"/>
    </ligand>
</feature>
<dbReference type="EMBL" id="FMXO01000004">
    <property type="protein sequence ID" value="SDB18521.1"/>
    <property type="molecule type" value="Genomic_DNA"/>
</dbReference>
<dbReference type="InterPro" id="IPR036291">
    <property type="entry name" value="NAD(P)-bd_dom_sf"/>
</dbReference>
<keyword evidence="8 13" id="KW-1208">Phospholipid metabolism</keyword>
<feature type="binding site" evidence="15">
    <location>
        <begin position="254"/>
        <end position="255"/>
    </location>
    <ligand>
        <name>substrate</name>
    </ligand>
</feature>
<dbReference type="AlphaFoldDB" id="A0A1G6BD15"/>
<dbReference type="SUPFAM" id="SSF51735">
    <property type="entry name" value="NAD(P)-binding Rossmann-fold domains"/>
    <property type="match status" value="1"/>
</dbReference>
<feature type="binding site" evidence="13">
    <location>
        <position position="11"/>
    </location>
    <ligand>
        <name>NADPH</name>
        <dbReference type="ChEBI" id="CHEBI:57783"/>
    </ligand>
</feature>
<dbReference type="GO" id="GO:0046168">
    <property type="term" value="P:glycerol-3-phosphate catabolic process"/>
    <property type="evidence" value="ECO:0007669"/>
    <property type="project" value="InterPro"/>
</dbReference>
<dbReference type="GO" id="GO:0046167">
    <property type="term" value="P:glycerol-3-phosphate biosynthetic process"/>
    <property type="evidence" value="ECO:0007669"/>
    <property type="project" value="UniProtKB-UniRule"/>
</dbReference>
<feature type="domain" description="Glycerol-3-phosphate dehydrogenase NAD-dependent C-terminal" evidence="19">
    <location>
        <begin position="179"/>
        <end position="319"/>
    </location>
</feature>
<evidence type="ECO:0000256" key="14">
    <source>
        <dbReference type="PIRSR" id="PIRSR000114-1"/>
    </source>
</evidence>
<evidence type="ECO:0000256" key="13">
    <source>
        <dbReference type="HAMAP-Rule" id="MF_00394"/>
    </source>
</evidence>
<dbReference type="GO" id="GO:0051287">
    <property type="term" value="F:NAD binding"/>
    <property type="evidence" value="ECO:0007669"/>
    <property type="project" value="InterPro"/>
</dbReference>
<evidence type="ECO:0000256" key="9">
    <source>
        <dbReference type="ARBA" id="ARBA00052716"/>
    </source>
</evidence>
<feature type="binding site" evidence="13">
    <location>
        <position position="255"/>
    </location>
    <ligand>
        <name>sn-glycerol 3-phosphate</name>
        <dbReference type="ChEBI" id="CHEBI:57597"/>
    </ligand>
</feature>
<keyword evidence="21" id="KW-1185">Reference proteome</keyword>
<dbReference type="RefSeq" id="WP_092117724.1">
    <property type="nucleotide sequence ID" value="NZ_FMXO01000004.1"/>
</dbReference>
<feature type="binding site" evidence="13">
    <location>
        <position position="139"/>
    </location>
    <ligand>
        <name>NADPH</name>
        <dbReference type="ChEBI" id="CHEBI:57783"/>
    </ligand>
</feature>
<comment type="subcellular location">
    <subcellularLocation>
        <location evidence="13">Cytoplasm</location>
    </subcellularLocation>
</comment>
<dbReference type="Gene3D" id="1.10.1040.10">
    <property type="entry name" value="N-(1-d-carboxylethyl)-l-norvaline Dehydrogenase, domain 2"/>
    <property type="match status" value="1"/>
</dbReference>
<comment type="catalytic activity">
    <reaction evidence="13">
        <text>sn-glycerol 3-phosphate + NAD(+) = dihydroxyacetone phosphate + NADH + H(+)</text>
        <dbReference type="Rhea" id="RHEA:11092"/>
        <dbReference type="ChEBI" id="CHEBI:15378"/>
        <dbReference type="ChEBI" id="CHEBI:57540"/>
        <dbReference type="ChEBI" id="CHEBI:57597"/>
        <dbReference type="ChEBI" id="CHEBI:57642"/>
        <dbReference type="ChEBI" id="CHEBI:57945"/>
        <dbReference type="EC" id="1.1.1.94"/>
    </reaction>
</comment>
<dbReference type="GO" id="GO:0005829">
    <property type="term" value="C:cytosol"/>
    <property type="evidence" value="ECO:0007669"/>
    <property type="project" value="TreeGrafter"/>
</dbReference>
<dbReference type="Proteomes" id="UP000198771">
    <property type="component" value="Unassembled WGS sequence"/>
</dbReference>
<keyword evidence="5 13" id="KW-0520">NAD</keyword>
<dbReference type="SUPFAM" id="SSF48179">
    <property type="entry name" value="6-phosphogluconate dehydrogenase C-terminal domain-like"/>
    <property type="match status" value="1"/>
</dbReference>
<evidence type="ECO:0000256" key="5">
    <source>
        <dbReference type="ARBA" id="ARBA00023027"/>
    </source>
</evidence>
<evidence type="ECO:0000256" key="10">
    <source>
        <dbReference type="ARBA" id="ARBA00066687"/>
    </source>
</evidence>
<keyword evidence="6 13" id="KW-0443">Lipid metabolism</keyword>
<dbReference type="FunFam" id="3.40.50.720:FF:000019">
    <property type="entry name" value="Glycerol-3-phosphate dehydrogenase [NAD(P)+]"/>
    <property type="match status" value="1"/>
</dbReference>
<feature type="binding site" evidence="13">
    <location>
        <position position="105"/>
    </location>
    <ligand>
        <name>NADPH</name>
        <dbReference type="ChEBI" id="CHEBI:57783"/>
    </ligand>
</feature>
<dbReference type="InterPro" id="IPR006109">
    <property type="entry name" value="G3P_DH_NAD-dep_C"/>
</dbReference>
<dbReference type="InterPro" id="IPR006168">
    <property type="entry name" value="G3P_DH_NAD-dep"/>
</dbReference>
<name>A0A1G6BD15_9BACT</name>
<comment type="function">
    <text evidence="13">Catalyzes the reduction of the glycolytic intermediate dihydroxyacetone phosphate (DHAP) to sn-glycerol 3-phosphate (G3P), the key precursor for phospholipid synthesis.</text>
</comment>
<dbReference type="PIRSF" id="PIRSF000114">
    <property type="entry name" value="Glycerol-3-P_dh"/>
    <property type="match status" value="1"/>
</dbReference>
<dbReference type="GO" id="GO:0008654">
    <property type="term" value="P:phospholipid biosynthetic process"/>
    <property type="evidence" value="ECO:0007669"/>
    <property type="project" value="UniProtKB-KW"/>
</dbReference>
<feature type="active site" description="Proton acceptor" evidence="13 14">
    <location>
        <position position="190"/>
    </location>
</feature>
<evidence type="ECO:0000256" key="15">
    <source>
        <dbReference type="PIRSR" id="PIRSR000114-2"/>
    </source>
</evidence>
<feature type="binding site" evidence="13">
    <location>
        <position position="10"/>
    </location>
    <ligand>
        <name>NADPH</name>
        <dbReference type="ChEBI" id="CHEBI:57783"/>
    </ligand>
</feature>
<feature type="binding site" evidence="13">
    <location>
        <position position="31"/>
    </location>
    <ligand>
        <name>NADPH</name>
        <dbReference type="ChEBI" id="CHEBI:57783"/>
    </ligand>
</feature>
<dbReference type="STRING" id="617002.SAMN05660653_00911"/>
<dbReference type="Gene3D" id="3.40.50.720">
    <property type="entry name" value="NAD(P)-binding Rossmann-like Domain"/>
    <property type="match status" value="1"/>
</dbReference>
<evidence type="ECO:0000256" key="11">
    <source>
        <dbReference type="ARBA" id="ARBA00069372"/>
    </source>
</evidence>
<evidence type="ECO:0000256" key="2">
    <source>
        <dbReference type="ARBA" id="ARBA00022516"/>
    </source>
</evidence>